<reference evidence="1 2" key="1">
    <citation type="journal article" date="2019" name="Gigascience">
        <title>Whole-genome sequence of the oriental lung fluke Paragonimus westermani.</title>
        <authorList>
            <person name="Oey H."/>
            <person name="Zakrzewski M."/>
            <person name="Narain K."/>
            <person name="Devi K.R."/>
            <person name="Agatsuma T."/>
            <person name="Nawaratna S."/>
            <person name="Gobert G.N."/>
            <person name="Jones M.K."/>
            <person name="Ragan M.A."/>
            <person name="McManus D.P."/>
            <person name="Krause L."/>
        </authorList>
    </citation>
    <scope>NUCLEOTIDE SEQUENCE [LARGE SCALE GENOMIC DNA]</scope>
    <source>
        <strain evidence="1 2">IND2009</strain>
    </source>
</reference>
<keyword evidence="2" id="KW-1185">Reference proteome</keyword>
<gene>
    <name evidence="1" type="ORF">DEA37_0010322</name>
</gene>
<dbReference type="PANTHER" id="PTHR12507">
    <property type="entry name" value="REDUCED GROWTH PHENOTYPE 1 RGP1, YEAST -RELATED"/>
    <property type="match status" value="1"/>
</dbReference>
<organism evidence="1 2">
    <name type="scientific">Paragonimus westermani</name>
    <dbReference type="NCBI Taxonomy" id="34504"/>
    <lineage>
        <taxon>Eukaryota</taxon>
        <taxon>Metazoa</taxon>
        <taxon>Spiralia</taxon>
        <taxon>Lophotrochozoa</taxon>
        <taxon>Platyhelminthes</taxon>
        <taxon>Trematoda</taxon>
        <taxon>Digenea</taxon>
        <taxon>Plagiorchiida</taxon>
        <taxon>Troglotremata</taxon>
        <taxon>Troglotrematidae</taxon>
        <taxon>Paragonimus</taxon>
    </lineage>
</organism>
<proteinExistence type="predicted"/>
<dbReference type="InterPro" id="IPR014848">
    <property type="entry name" value="Rgp1"/>
</dbReference>
<dbReference type="EMBL" id="QNGE01000738">
    <property type="protein sequence ID" value="KAA3679439.1"/>
    <property type="molecule type" value="Genomic_DNA"/>
</dbReference>
<comment type="caution">
    <text evidence="1">The sequence shown here is derived from an EMBL/GenBank/DDBJ whole genome shotgun (WGS) entry which is preliminary data.</text>
</comment>
<evidence type="ECO:0000313" key="1">
    <source>
        <dbReference type="EMBL" id="KAA3679439.1"/>
    </source>
</evidence>
<sequence length="533" mass="58896">MILSSRMPSEPAKPHYLLTAQLLHPPVIFSGSRIECSLSVRLETVQNDLTEPSCQVVGLVARVVGQYKVDQNLLRKHKLTAPGVVEPAVESASHTTTDLWFDTKAVFASALEDNTNLLFCAPVSLDVTGPRPAEQCYRLWTQLPLRLPPSVRGKLMKIAYKLLIAVQVKLGSRTAPRSHLLQIPFRLLPAPSMYQPLRALDMGPKPHLPPDIFHSSDNPFWAATGQSEFVEFSRLFTVQPVGETTELATADSLHMVNAGQLRNTLLALSADHGSKPVFPIKDRGRDFAWSSVYSESKSACETNDQLMLGFDRPISATQPTNFMISCSRGFVVRFCMLRTLFRLDDTIRGFFDFSAAEVLCTKCQISLQNEERYSNYTVPSFDGAIPNDGAFEETEYTVAFTSQFLDEDGKTAFASQDISNDCVRLSTWAEIGLACLDHRLTSFNLPIPADATPQFCAMSRPPSNLIIDSCWRLRLEFSLITDALSSTQAGYGTSAMLNAVQTDQLAWSLPIQIAPSIFPTTVHPPPVIIQSGC</sequence>
<dbReference type="AlphaFoldDB" id="A0A5J4NVA6"/>
<name>A0A5J4NVA6_9TREM</name>
<evidence type="ECO:0000313" key="2">
    <source>
        <dbReference type="Proteomes" id="UP000324629"/>
    </source>
</evidence>
<accession>A0A5J4NVA6</accession>
<dbReference type="Proteomes" id="UP000324629">
    <property type="component" value="Unassembled WGS sequence"/>
</dbReference>
<protein>
    <submittedName>
        <fullName evidence="1">RAB6A-GEF complex partner protein 2</fullName>
    </submittedName>
</protein>